<reference evidence="2" key="1">
    <citation type="journal article" date="2022" name="Mol. Ecol. Resour.">
        <title>The genomes of chicory, endive, great burdock and yacon provide insights into Asteraceae palaeo-polyploidization history and plant inulin production.</title>
        <authorList>
            <person name="Fan W."/>
            <person name="Wang S."/>
            <person name="Wang H."/>
            <person name="Wang A."/>
            <person name="Jiang F."/>
            <person name="Liu H."/>
            <person name="Zhao H."/>
            <person name="Xu D."/>
            <person name="Zhang Y."/>
        </authorList>
    </citation>
    <scope>NUCLEOTIDE SEQUENCE [LARGE SCALE GENOMIC DNA]</scope>
    <source>
        <strain evidence="2">cv. Yunnan</strain>
    </source>
</reference>
<dbReference type="EMBL" id="CM042018">
    <property type="protein sequence ID" value="KAI3829525.1"/>
    <property type="molecule type" value="Genomic_DNA"/>
</dbReference>
<proteinExistence type="predicted"/>
<evidence type="ECO:0000313" key="2">
    <source>
        <dbReference type="Proteomes" id="UP001056120"/>
    </source>
</evidence>
<name>A0ACB9KBE2_9ASTR</name>
<comment type="caution">
    <text evidence="1">The sequence shown here is derived from an EMBL/GenBank/DDBJ whole genome shotgun (WGS) entry which is preliminary data.</text>
</comment>
<organism evidence="1 2">
    <name type="scientific">Smallanthus sonchifolius</name>
    <dbReference type="NCBI Taxonomy" id="185202"/>
    <lineage>
        <taxon>Eukaryota</taxon>
        <taxon>Viridiplantae</taxon>
        <taxon>Streptophyta</taxon>
        <taxon>Embryophyta</taxon>
        <taxon>Tracheophyta</taxon>
        <taxon>Spermatophyta</taxon>
        <taxon>Magnoliopsida</taxon>
        <taxon>eudicotyledons</taxon>
        <taxon>Gunneridae</taxon>
        <taxon>Pentapetalae</taxon>
        <taxon>asterids</taxon>
        <taxon>campanulids</taxon>
        <taxon>Asterales</taxon>
        <taxon>Asteraceae</taxon>
        <taxon>Asteroideae</taxon>
        <taxon>Heliantheae alliance</taxon>
        <taxon>Millerieae</taxon>
        <taxon>Smallanthus</taxon>
    </lineage>
</organism>
<reference evidence="1 2" key="2">
    <citation type="journal article" date="2022" name="Mol. Ecol. Resour.">
        <title>The genomes of chicory, endive, great burdock and yacon provide insights into Asteraceae paleo-polyploidization history and plant inulin production.</title>
        <authorList>
            <person name="Fan W."/>
            <person name="Wang S."/>
            <person name="Wang H."/>
            <person name="Wang A."/>
            <person name="Jiang F."/>
            <person name="Liu H."/>
            <person name="Zhao H."/>
            <person name="Xu D."/>
            <person name="Zhang Y."/>
        </authorList>
    </citation>
    <scope>NUCLEOTIDE SEQUENCE [LARGE SCALE GENOMIC DNA]</scope>
    <source>
        <strain evidence="2">cv. Yunnan</strain>
        <tissue evidence="1">Leaves</tissue>
    </source>
</reference>
<accession>A0ACB9KBE2</accession>
<sequence>MMASLAFSTLPAYSRHPKPTFKVSCNAAGDDNIKTPNLKASVDRRNLLLGLGGLYGMITIPSQALAYPIIAPDDISDCVAATDGVLGPENALRGIACCPPSTSTKPNPYFLPDFPVLRVRPAAQRVTPEYIAKYQEAIAAVKALPDDHPHSWKQQGMVHCAYCNGAYNQAMNQHPELKIQVHNNWLFYPFHRWYLYFYERILGKLINDFRSTVLELGQSHWNADISHV</sequence>
<keyword evidence="2" id="KW-1185">Reference proteome</keyword>
<protein>
    <submittedName>
        <fullName evidence="1">Uncharacterized protein</fullName>
    </submittedName>
</protein>
<gene>
    <name evidence="1" type="ORF">L1987_03651</name>
</gene>
<evidence type="ECO:0000313" key="1">
    <source>
        <dbReference type="EMBL" id="KAI3829525.1"/>
    </source>
</evidence>
<dbReference type="Proteomes" id="UP001056120">
    <property type="component" value="Linkage Group LG01"/>
</dbReference>